<comment type="similarity">
    <text evidence="5">Belongs to the TRAFAC class myosin-kinesin ATPase superfamily. Kinesin family.</text>
</comment>
<keyword evidence="3" id="KW-0067">ATP-binding</keyword>
<dbReference type="Pfam" id="PF00225">
    <property type="entry name" value="Kinesin"/>
    <property type="match status" value="1"/>
</dbReference>
<keyword evidence="4" id="KW-0206">Cytoskeleton</keyword>
<dbReference type="KEGG" id="hro:HELRODRAFT_152280"/>
<comment type="subcellular location">
    <subcellularLocation>
        <location evidence="1">Cytoplasm</location>
        <location evidence="1">Cytoskeleton</location>
    </subcellularLocation>
</comment>
<evidence type="ECO:0000256" key="1">
    <source>
        <dbReference type="ARBA" id="ARBA00004245"/>
    </source>
</evidence>
<evidence type="ECO:0000313" key="7">
    <source>
        <dbReference type="EMBL" id="ESO12889.1"/>
    </source>
</evidence>
<feature type="domain" description="Kinesin motor" evidence="6">
    <location>
        <begin position="1"/>
        <end position="127"/>
    </location>
</feature>
<dbReference type="PANTHER" id="PTHR21608">
    <property type="entry name" value="KINESIN-LIKE PROTEIN CG14535"/>
    <property type="match status" value="1"/>
</dbReference>
<dbReference type="GO" id="GO:0005524">
    <property type="term" value="F:ATP binding"/>
    <property type="evidence" value="ECO:0007669"/>
    <property type="project" value="UniProtKB-KW"/>
</dbReference>
<dbReference type="eggNOG" id="KOG4280">
    <property type="taxonomic scope" value="Eukaryota"/>
</dbReference>
<name>T1EKQ4_HELRO</name>
<dbReference type="PANTHER" id="PTHR21608:SF7">
    <property type="entry name" value="KINESIN-LIKE PROTEIN CG14535"/>
    <property type="match status" value="1"/>
</dbReference>
<dbReference type="InterPro" id="IPR001752">
    <property type="entry name" value="Kinesin_motor_dom"/>
</dbReference>
<dbReference type="OMA" id="NSHFIFT"/>
<reference evidence="8" key="3">
    <citation type="submission" date="2015-06" db="UniProtKB">
        <authorList>
            <consortium name="EnsemblMetazoa"/>
        </authorList>
    </citation>
    <scope>IDENTIFICATION</scope>
</reference>
<dbReference type="SUPFAM" id="SSF52540">
    <property type="entry name" value="P-loop containing nucleoside triphosphate hydrolases"/>
    <property type="match status" value="1"/>
</dbReference>
<sequence length="127" mass="14353">SSSLSLGIIPTAISWLYQLISERSTQTGMGYCVKISAVQVFGRQEVVTDLLSGLVGGQFDDSIKTLKVTYDPLRGPFMEQPIELRALSIEQAAYYLDTAIKSKTTSEIKEDWRNSHFIFTLHLYHYK</sequence>
<evidence type="ECO:0000313" key="8">
    <source>
        <dbReference type="EnsemblMetazoa" id="HelroP152280"/>
    </source>
</evidence>
<dbReference type="GO" id="GO:0003777">
    <property type="term" value="F:microtubule motor activity"/>
    <property type="evidence" value="ECO:0007669"/>
    <property type="project" value="InterPro"/>
</dbReference>
<dbReference type="OrthoDB" id="8862460at2759"/>
<accession>T1EKQ4</accession>
<dbReference type="EMBL" id="KB095811">
    <property type="protein sequence ID" value="ESO12889.1"/>
    <property type="molecule type" value="Genomic_DNA"/>
</dbReference>
<evidence type="ECO:0000256" key="5">
    <source>
        <dbReference type="PROSITE-ProRule" id="PRU00283"/>
    </source>
</evidence>
<comment type="caution">
    <text evidence="5">Lacks conserved residue(s) required for the propagation of feature annotation.</text>
</comment>
<evidence type="ECO:0000259" key="6">
    <source>
        <dbReference type="PROSITE" id="PS50067"/>
    </source>
</evidence>
<reference evidence="9" key="1">
    <citation type="submission" date="2012-12" db="EMBL/GenBank/DDBJ databases">
        <authorList>
            <person name="Hellsten U."/>
            <person name="Grimwood J."/>
            <person name="Chapman J.A."/>
            <person name="Shapiro H."/>
            <person name="Aerts A."/>
            <person name="Otillar R.P."/>
            <person name="Terry A.Y."/>
            <person name="Boore J.L."/>
            <person name="Simakov O."/>
            <person name="Marletaz F."/>
            <person name="Cho S.-J."/>
            <person name="Edsinger-Gonzales E."/>
            <person name="Havlak P."/>
            <person name="Kuo D.-H."/>
            <person name="Larsson T."/>
            <person name="Lv J."/>
            <person name="Arendt D."/>
            <person name="Savage R."/>
            <person name="Osoegawa K."/>
            <person name="de Jong P."/>
            <person name="Lindberg D.R."/>
            <person name="Seaver E.C."/>
            <person name="Weisblat D.A."/>
            <person name="Putnam N.H."/>
            <person name="Grigoriev I.V."/>
            <person name="Rokhsar D.S."/>
        </authorList>
    </citation>
    <scope>NUCLEOTIDE SEQUENCE</scope>
</reference>
<keyword evidence="9" id="KW-1185">Reference proteome</keyword>
<dbReference type="InterPro" id="IPR027417">
    <property type="entry name" value="P-loop_NTPase"/>
</dbReference>
<dbReference type="GO" id="GO:0008017">
    <property type="term" value="F:microtubule binding"/>
    <property type="evidence" value="ECO:0007669"/>
    <property type="project" value="InterPro"/>
</dbReference>
<evidence type="ECO:0000256" key="3">
    <source>
        <dbReference type="ARBA" id="ARBA00022840"/>
    </source>
</evidence>
<dbReference type="InterPro" id="IPR036961">
    <property type="entry name" value="Kinesin_motor_dom_sf"/>
</dbReference>
<organism evidence="8 9">
    <name type="scientific">Helobdella robusta</name>
    <name type="common">Californian leech</name>
    <dbReference type="NCBI Taxonomy" id="6412"/>
    <lineage>
        <taxon>Eukaryota</taxon>
        <taxon>Metazoa</taxon>
        <taxon>Spiralia</taxon>
        <taxon>Lophotrochozoa</taxon>
        <taxon>Annelida</taxon>
        <taxon>Clitellata</taxon>
        <taxon>Hirudinea</taxon>
        <taxon>Rhynchobdellida</taxon>
        <taxon>Glossiphoniidae</taxon>
        <taxon>Helobdella</taxon>
    </lineage>
</organism>
<dbReference type="EMBL" id="AMQM01000258">
    <property type="status" value="NOT_ANNOTATED_CDS"/>
    <property type="molecule type" value="Genomic_DNA"/>
</dbReference>
<dbReference type="GO" id="GO:0007018">
    <property type="term" value="P:microtubule-based movement"/>
    <property type="evidence" value="ECO:0007669"/>
    <property type="project" value="InterPro"/>
</dbReference>
<dbReference type="GO" id="GO:0005856">
    <property type="term" value="C:cytoskeleton"/>
    <property type="evidence" value="ECO:0007669"/>
    <property type="project" value="UniProtKB-SubCell"/>
</dbReference>
<dbReference type="InterPro" id="IPR027640">
    <property type="entry name" value="Kinesin-like_fam"/>
</dbReference>
<dbReference type="GeneID" id="20197154"/>
<reference evidence="7 9" key="2">
    <citation type="journal article" date="2013" name="Nature">
        <title>Insights into bilaterian evolution from three spiralian genomes.</title>
        <authorList>
            <person name="Simakov O."/>
            <person name="Marletaz F."/>
            <person name="Cho S.J."/>
            <person name="Edsinger-Gonzales E."/>
            <person name="Havlak P."/>
            <person name="Hellsten U."/>
            <person name="Kuo D.H."/>
            <person name="Larsson T."/>
            <person name="Lv J."/>
            <person name="Arendt D."/>
            <person name="Savage R."/>
            <person name="Osoegawa K."/>
            <person name="de Jong P."/>
            <person name="Grimwood J."/>
            <person name="Chapman J.A."/>
            <person name="Shapiro H."/>
            <person name="Aerts A."/>
            <person name="Otillar R.P."/>
            <person name="Terry A.Y."/>
            <person name="Boore J.L."/>
            <person name="Grigoriev I.V."/>
            <person name="Lindberg D.R."/>
            <person name="Seaver E.C."/>
            <person name="Weisblat D.A."/>
            <person name="Putnam N.H."/>
            <person name="Rokhsar D.S."/>
        </authorList>
    </citation>
    <scope>NUCLEOTIDE SEQUENCE</scope>
</reference>
<keyword evidence="2" id="KW-0547">Nucleotide-binding</keyword>
<dbReference type="Gene3D" id="3.40.850.10">
    <property type="entry name" value="Kinesin motor domain"/>
    <property type="match status" value="1"/>
</dbReference>
<proteinExistence type="inferred from homology"/>
<dbReference type="EnsemblMetazoa" id="HelroT152280">
    <property type="protein sequence ID" value="HelroP152280"/>
    <property type="gene ID" value="HelroG152280"/>
</dbReference>
<dbReference type="InParanoid" id="T1EKQ4"/>
<dbReference type="CTD" id="20197154"/>
<dbReference type="HOGENOM" id="CLU_1976014_0_0_1"/>
<evidence type="ECO:0000313" key="9">
    <source>
        <dbReference type="Proteomes" id="UP000015101"/>
    </source>
</evidence>
<protein>
    <recommendedName>
        <fullName evidence="6">Kinesin motor domain-containing protein</fullName>
    </recommendedName>
</protein>
<keyword evidence="4" id="KW-0963">Cytoplasm</keyword>
<evidence type="ECO:0000256" key="4">
    <source>
        <dbReference type="ARBA" id="ARBA00023212"/>
    </source>
</evidence>
<dbReference type="STRING" id="6412.T1EKQ4"/>
<dbReference type="AlphaFoldDB" id="T1EKQ4"/>
<dbReference type="RefSeq" id="XP_009009609.1">
    <property type="nucleotide sequence ID" value="XM_009011361.1"/>
</dbReference>
<evidence type="ECO:0000256" key="2">
    <source>
        <dbReference type="ARBA" id="ARBA00022741"/>
    </source>
</evidence>
<dbReference type="PROSITE" id="PS50067">
    <property type="entry name" value="KINESIN_MOTOR_2"/>
    <property type="match status" value="1"/>
</dbReference>
<gene>
    <name evidence="8" type="primary">20197154</name>
    <name evidence="7" type="ORF">HELRODRAFT_152280</name>
</gene>
<dbReference type="Proteomes" id="UP000015101">
    <property type="component" value="Unassembled WGS sequence"/>
</dbReference>